<protein>
    <submittedName>
        <fullName evidence="1">Uncharacterized protein</fullName>
    </submittedName>
</protein>
<name>C6TGI4_SOYBN</name>
<sequence>MEATNVHPPRISEFGTLDQSLGFRIEDTNCLNLSYIQNMLIFTLKYGASLSFGSLKGVNPVDQKINQIKRH</sequence>
<reference evidence="1" key="1">
    <citation type="submission" date="2009-08" db="EMBL/GenBank/DDBJ databases">
        <authorList>
            <person name="Cheung F."/>
            <person name="Xiao Y."/>
            <person name="Chan A."/>
            <person name="Moskal W."/>
            <person name="Town C.D."/>
        </authorList>
    </citation>
    <scope>NUCLEOTIDE SEQUENCE</scope>
</reference>
<dbReference type="AlphaFoldDB" id="C6TGI4"/>
<organism evidence="1">
    <name type="scientific">Glycine max</name>
    <name type="common">Soybean</name>
    <name type="synonym">Glycine hispida</name>
    <dbReference type="NCBI Taxonomy" id="3847"/>
    <lineage>
        <taxon>Eukaryota</taxon>
        <taxon>Viridiplantae</taxon>
        <taxon>Streptophyta</taxon>
        <taxon>Embryophyta</taxon>
        <taxon>Tracheophyta</taxon>
        <taxon>Spermatophyta</taxon>
        <taxon>Magnoliopsida</taxon>
        <taxon>eudicotyledons</taxon>
        <taxon>Gunneridae</taxon>
        <taxon>Pentapetalae</taxon>
        <taxon>rosids</taxon>
        <taxon>fabids</taxon>
        <taxon>Fabales</taxon>
        <taxon>Fabaceae</taxon>
        <taxon>Papilionoideae</taxon>
        <taxon>50 kb inversion clade</taxon>
        <taxon>NPAAA clade</taxon>
        <taxon>indigoferoid/millettioid clade</taxon>
        <taxon>Phaseoleae</taxon>
        <taxon>Glycine</taxon>
        <taxon>Glycine subgen. Soja</taxon>
    </lineage>
</organism>
<dbReference type="ExpressionAtlas" id="C6TGI4">
    <property type="expression patterns" value="baseline and differential"/>
</dbReference>
<proteinExistence type="evidence at transcript level"/>
<dbReference type="EMBL" id="BT096734">
    <property type="protein sequence ID" value="ACU20936.1"/>
    <property type="molecule type" value="mRNA"/>
</dbReference>
<accession>C6TGI4</accession>
<evidence type="ECO:0000313" key="1">
    <source>
        <dbReference type="EMBL" id="ACU20936.1"/>
    </source>
</evidence>